<dbReference type="Proteomes" id="UP001332931">
    <property type="component" value="Unassembled WGS sequence"/>
</dbReference>
<protein>
    <submittedName>
        <fullName evidence="4">IS3 family transposase</fullName>
    </submittedName>
</protein>
<proteinExistence type="predicted"/>
<dbReference type="InterPro" id="IPR050900">
    <property type="entry name" value="Transposase_IS3/IS150/IS904"/>
</dbReference>
<reference evidence="4 5" key="1">
    <citation type="submission" date="2024-01" db="EMBL/GenBank/DDBJ databases">
        <title>Description of Olsenella sp. nov., isolated from pig feces.</title>
        <authorList>
            <person name="Chang Y.-H."/>
        </authorList>
    </citation>
    <scope>NUCLEOTIDE SEQUENCE [LARGE SCALE GENOMIC DNA]</scope>
    <source>
        <strain evidence="4 5">YH-ols2223</strain>
    </source>
</reference>
<comment type="caution">
    <text evidence="4">The sequence shown here is derived from an EMBL/GenBank/DDBJ whole genome shotgun (WGS) entry which is preliminary data.</text>
</comment>
<dbReference type="EMBL" id="JAZGJQ010000010">
    <property type="protein sequence ID" value="MEE6147934.1"/>
    <property type="molecule type" value="Genomic_DNA"/>
</dbReference>
<dbReference type="InterPro" id="IPR048020">
    <property type="entry name" value="Transpos_IS3"/>
</dbReference>
<feature type="region of interest" description="Disordered" evidence="2">
    <location>
        <begin position="177"/>
        <end position="199"/>
    </location>
</feature>
<dbReference type="RefSeq" id="WP_330958700.1">
    <property type="nucleotide sequence ID" value="NZ_JAZGJQ010000010.1"/>
</dbReference>
<dbReference type="PROSITE" id="PS50994">
    <property type="entry name" value="INTEGRASE"/>
    <property type="match status" value="1"/>
</dbReference>
<name>A0ABU7RBH0_9ACTN</name>
<dbReference type="InterPro" id="IPR036397">
    <property type="entry name" value="RNaseH_sf"/>
</dbReference>
<dbReference type="PANTHER" id="PTHR46889">
    <property type="entry name" value="TRANSPOSASE INSF FOR INSERTION SEQUENCE IS3B-RELATED"/>
    <property type="match status" value="1"/>
</dbReference>
<evidence type="ECO:0000256" key="2">
    <source>
        <dbReference type="SAM" id="MobiDB-lite"/>
    </source>
</evidence>
<evidence type="ECO:0000313" key="4">
    <source>
        <dbReference type="EMBL" id="MEE6147934.1"/>
    </source>
</evidence>
<organism evidence="4 5">
    <name type="scientific">Olsenella absiana</name>
    <dbReference type="NCBI Taxonomy" id="3115222"/>
    <lineage>
        <taxon>Bacteria</taxon>
        <taxon>Bacillati</taxon>
        <taxon>Actinomycetota</taxon>
        <taxon>Coriobacteriia</taxon>
        <taxon>Coriobacteriales</taxon>
        <taxon>Atopobiaceae</taxon>
        <taxon>Olsenella</taxon>
    </lineage>
</organism>
<dbReference type="InterPro" id="IPR025948">
    <property type="entry name" value="HTH-like_dom"/>
</dbReference>
<dbReference type="InterPro" id="IPR012337">
    <property type="entry name" value="RNaseH-like_sf"/>
</dbReference>
<dbReference type="InterPro" id="IPR001584">
    <property type="entry name" value="Integrase_cat-core"/>
</dbReference>
<comment type="function">
    <text evidence="1">Involved in the transposition of the insertion sequence.</text>
</comment>
<dbReference type="Pfam" id="PF13333">
    <property type="entry name" value="rve_2"/>
    <property type="match status" value="1"/>
</dbReference>
<dbReference type="PANTHER" id="PTHR46889:SF4">
    <property type="entry name" value="TRANSPOSASE INSO FOR INSERTION SEQUENCE ELEMENT IS911B-RELATED"/>
    <property type="match status" value="1"/>
</dbReference>
<evidence type="ECO:0000256" key="1">
    <source>
        <dbReference type="ARBA" id="ARBA00002286"/>
    </source>
</evidence>
<sequence length="378" mass="41548">MADEEGREEQTTWRDWGAELPGDPAERARMAEVKLAEALAVLDVLKAPGPGSLTNREKYLAGEAARAQGRGVRLADVTETLSIPKSTYLDQAAAVGRPDPKAALRARVRASFESSGGTFGAESVWADLRRGEGEPVGWRDLEEGDERTPVIVSEKVVRAIMAEEGLVARKTAQMRRRSKYSSYRGERGPKPANLPLREDGTHDFRAGEPGLLCVTDVTEFALDGFKAYLSPAIDCFDGRPVCWGVALHPDKELAVGMLEGLVAAVRPTEARPLVIHTDGGAVYMSDDWAGACASGNVTRSMSRKARSPDNARCEGFFGTLKSDFFEGEDWTGVTFEEFRERLDAYIEWYRDAKPKKSLGWRTTAEYRRDLGYGYTLAA</sequence>
<accession>A0ABU7RBH0</accession>
<feature type="domain" description="Integrase catalytic" evidence="3">
    <location>
        <begin position="205"/>
        <end position="371"/>
    </location>
</feature>
<keyword evidence="5" id="KW-1185">Reference proteome</keyword>
<dbReference type="Gene3D" id="3.30.420.10">
    <property type="entry name" value="Ribonuclease H-like superfamily/Ribonuclease H"/>
    <property type="match status" value="1"/>
</dbReference>
<dbReference type="Pfam" id="PF13276">
    <property type="entry name" value="HTH_21"/>
    <property type="match status" value="1"/>
</dbReference>
<feature type="region of interest" description="Disordered" evidence="2">
    <location>
        <begin position="1"/>
        <end position="22"/>
    </location>
</feature>
<dbReference type="Pfam" id="PF00665">
    <property type="entry name" value="rve"/>
    <property type="match status" value="1"/>
</dbReference>
<dbReference type="SUPFAM" id="SSF53098">
    <property type="entry name" value="Ribonuclease H-like"/>
    <property type="match status" value="1"/>
</dbReference>
<evidence type="ECO:0000259" key="3">
    <source>
        <dbReference type="PROSITE" id="PS50994"/>
    </source>
</evidence>
<evidence type="ECO:0000313" key="5">
    <source>
        <dbReference type="Proteomes" id="UP001332931"/>
    </source>
</evidence>
<dbReference type="NCBIfam" id="NF033516">
    <property type="entry name" value="transpos_IS3"/>
    <property type="match status" value="1"/>
</dbReference>
<gene>
    <name evidence="4" type="ORF">VXJ25_08075</name>
</gene>